<evidence type="ECO:0000256" key="5">
    <source>
        <dbReference type="ARBA" id="ARBA00038219"/>
    </source>
</evidence>
<name>A0A1E4SUI6_9ASCO</name>
<evidence type="ECO:0000256" key="3">
    <source>
        <dbReference type="ARBA" id="ARBA00022525"/>
    </source>
</evidence>
<dbReference type="Pfam" id="PF22799">
    <property type="entry name" value="PIR1-like_C"/>
    <property type="match status" value="1"/>
</dbReference>
<dbReference type="PANTHER" id="PTHR47254">
    <property type="entry name" value="CELL WALL MANNOPROTEIN CIS3-RELATED"/>
    <property type="match status" value="1"/>
</dbReference>
<keyword evidence="8" id="KW-1185">Reference proteome</keyword>
<reference evidence="8" key="1">
    <citation type="submission" date="2016-04" db="EMBL/GenBank/DDBJ databases">
        <title>Comparative genomics of biotechnologically important yeasts.</title>
        <authorList>
            <consortium name="DOE Joint Genome Institute"/>
            <person name="Riley R."/>
            <person name="Haridas S."/>
            <person name="Wolfe K.H."/>
            <person name="Lopes M.R."/>
            <person name="Hittinger C.T."/>
            <person name="Goker M."/>
            <person name="Salamov A."/>
            <person name="Wisecaver J."/>
            <person name="Long T.M."/>
            <person name="Aerts A.L."/>
            <person name="Barry K."/>
            <person name="Choi C."/>
            <person name="Clum A."/>
            <person name="Coughlan A.Y."/>
            <person name="Deshpande S."/>
            <person name="Douglass A.P."/>
            <person name="Hanson S.J."/>
            <person name="Klenk H.-P."/>
            <person name="Labutti K."/>
            <person name="Lapidus A."/>
            <person name="Lindquist E."/>
            <person name="Lipzen A."/>
            <person name="Meier-Kolthoff J.P."/>
            <person name="Ohm R.A."/>
            <person name="Otillar R.P."/>
            <person name="Pangilinan J."/>
            <person name="Peng Y."/>
            <person name="Rokas A."/>
            <person name="Rosa C.A."/>
            <person name="Scheuner C."/>
            <person name="Sibirny A.A."/>
            <person name="Slot J.C."/>
            <person name="Stielow J.B."/>
            <person name="Sun H."/>
            <person name="Kurtzman C.P."/>
            <person name="Blackwell M."/>
            <person name="Grigoriev I.V."/>
            <person name="Jeffries T.W."/>
        </authorList>
    </citation>
    <scope>NUCLEOTIDE SEQUENCE [LARGE SCALE GENOMIC DNA]</scope>
    <source>
        <strain evidence="8">NRRL YB-2248</strain>
    </source>
</reference>
<keyword evidence="2" id="KW-0134">Cell wall</keyword>
<dbReference type="InterPro" id="IPR054508">
    <property type="entry name" value="PIR1-like_C"/>
</dbReference>
<evidence type="ECO:0000256" key="1">
    <source>
        <dbReference type="ARBA" id="ARBA00004191"/>
    </source>
</evidence>
<sequence>MDEYGVLYDTSNRIGSIVSNDQFQFDGPVPQSGAIYAAGWAVDENQYLALGDQIEFYECLSGDFYNLYDTAIADYCIAVQFKAVELYDCSE</sequence>
<feature type="domain" description="Cell wall mannoprotein PIR1-like C-terminal" evidence="6">
    <location>
        <begin position="5"/>
        <end position="79"/>
    </location>
</feature>
<evidence type="ECO:0000256" key="2">
    <source>
        <dbReference type="ARBA" id="ARBA00022512"/>
    </source>
</evidence>
<comment type="similarity">
    <text evidence="5">Belongs to the PIR protein family.</text>
</comment>
<evidence type="ECO:0000256" key="4">
    <source>
        <dbReference type="ARBA" id="ARBA00022729"/>
    </source>
</evidence>
<proteinExistence type="inferred from homology"/>
<comment type="subcellular location">
    <subcellularLocation>
        <location evidence="1">Secreted</location>
        <location evidence="1">Cell wall</location>
    </subcellularLocation>
</comment>
<dbReference type="GO" id="GO:0005199">
    <property type="term" value="F:structural constituent of cell wall"/>
    <property type="evidence" value="ECO:0007669"/>
    <property type="project" value="TreeGrafter"/>
</dbReference>
<dbReference type="Proteomes" id="UP000094801">
    <property type="component" value="Unassembled WGS sequence"/>
</dbReference>
<keyword evidence="3" id="KW-0964">Secreted</keyword>
<dbReference type="PANTHER" id="PTHR47254:SF1">
    <property type="entry name" value="CELL WALL MANNOPROTEIN CIS3-RELATED"/>
    <property type="match status" value="1"/>
</dbReference>
<dbReference type="GO" id="GO:0009277">
    <property type="term" value="C:fungal-type cell wall"/>
    <property type="evidence" value="ECO:0007669"/>
    <property type="project" value="TreeGrafter"/>
</dbReference>
<dbReference type="InterPro" id="IPR051153">
    <property type="entry name" value="Yeast_CWMannoprotein_PIR"/>
</dbReference>
<accession>A0A1E4SUI6</accession>
<dbReference type="AlphaFoldDB" id="A0A1E4SUI6"/>
<evidence type="ECO:0000313" key="8">
    <source>
        <dbReference type="Proteomes" id="UP000094801"/>
    </source>
</evidence>
<dbReference type="EMBL" id="KV453867">
    <property type="protein sequence ID" value="ODV83175.1"/>
    <property type="molecule type" value="Genomic_DNA"/>
</dbReference>
<gene>
    <name evidence="7" type="ORF">CANARDRAFT_203814</name>
</gene>
<keyword evidence="4" id="KW-0732">Signal</keyword>
<organism evidence="7 8">
    <name type="scientific">[Candida] arabinofermentans NRRL YB-2248</name>
    <dbReference type="NCBI Taxonomy" id="983967"/>
    <lineage>
        <taxon>Eukaryota</taxon>
        <taxon>Fungi</taxon>
        <taxon>Dikarya</taxon>
        <taxon>Ascomycota</taxon>
        <taxon>Saccharomycotina</taxon>
        <taxon>Pichiomycetes</taxon>
        <taxon>Pichiales</taxon>
        <taxon>Pichiaceae</taxon>
        <taxon>Ogataea</taxon>
        <taxon>Ogataea/Candida clade</taxon>
    </lineage>
</organism>
<dbReference type="GO" id="GO:0031505">
    <property type="term" value="P:fungal-type cell wall organization"/>
    <property type="evidence" value="ECO:0007669"/>
    <property type="project" value="TreeGrafter"/>
</dbReference>
<evidence type="ECO:0000313" key="7">
    <source>
        <dbReference type="EMBL" id="ODV83175.1"/>
    </source>
</evidence>
<evidence type="ECO:0000259" key="6">
    <source>
        <dbReference type="Pfam" id="PF22799"/>
    </source>
</evidence>
<protein>
    <recommendedName>
        <fullName evidence="6">Cell wall mannoprotein PIR1-like C-terminal domain-containing protein</fullName>
    </recommendedName>
</protein>